<evidence type="ECO:0000256" key="5">
    <source>
        <dbReference type="ARBA" id="ARBA00022989"/>
    </source>
</evidence>
<dbReference type="InterPro" id="IPR036765">
    <property type="entry name" value="ZipA_FtsZ-bd_C_sf"/>
</dbReference>
<sequence length="333" mass="36125">MDGLRVLLIIVGLLVILAALAHGLWSIRKNSRKQRVVRKAEPSLTPTQSTPGATDSSGFDEFGIGAVRTIKTADSKAAKQPAKADTAKKEVQQPTLFDEGGSEPANVATSAKATPERQEPEVAVEQLPMSFPEEEQKQPSISSEALPEHAEEKTPELGALDLEESAEEPAEEATAAEQTNTPNTEKEPQVISLYVSGDIQGAILLQTVTELGFKFGDMDIFHRHVDTAGKGPTLFSMANMFNPGVFDLDEIETFSTRGVVLFMELPVPGDGHKAFTMMYNAANKIAEAMPRAAVLDSNRNPITKQSVQHTYQRIREFERQQHVAGAAGMAQKS</sequence>
<evidence type="ECO:0000256" key="10">
    <source>
        <dbReference type="SAM" id="MobiDB-lite"/>
    </source>
</evidence>
<feature type="compositionally biased region" description="Polar residues" evidence="10">
    <location>
        <begin position="44"/>
        <end position="57"/>
    </location>
</feature>
<dbReference type="SMART" id="SM00771">
    <property type="entry name" value="ZipA_C"/>
    <property type="match status" value="1"/>
</dbReference>
<feature type="domain" description="ZipA C-terminal FtsZ-binding" evidence="11">
    <location>
        <begin position="187"/>
        <end position="314"/>
    </location>
</feature>
<evidence type="ECO:0000256" key="7">
    <source>
        <dbReference type="ARBA" id="ARBA00023306"/>
    </source>
</evidence>
<dbReference type="RefSeq" id="WP_126757377.1">
    <property type="nucleotide sequence ID" value="NZ_PIPQ01000003.1"/>
</dbReference>
<dbReference type="GO" id="GO:0043093">
    <property type="term" value="P:FtsZ-dependent cytokinesis"/>
    <property type="evidence" value="ECO:0007669"/>
    <property type="project" value="UniProtKB-UniRule"/>
</dbReference>
<keyword evidence="2 8" id="KW-0997">Cell inner membrane</keyword>
<name>A0A432X1P7_9GAMM</name>
<comment type="caution">
    <text evidence="12">The sequence shown here is derived from an EMBL/GenBank/DDBJ whole genome shotgun (WGS) entry which is preliminary data.</text>
</comment>
<comment type="similarity">
    <text evidence="8 9">Belongs to the ZipA family.</text>
</comment>
<dbReference type="NCBIfam" id="TIGR02205">
    <property type="entry name" value="septum_zipA"/>
    <property type="match status" value="1"/>
</dbReference>
<feature type="compositionally biased region" description="Acidic residues" evidence="10">
    <location>
        <begin position="161"/>
        <end position="171"/>
    </location>
</feature>
<proteinExistence type="inferred from homology"/>
<comment type="function">
    <text evidence="8 9">Essential cell division protein that stabilizes the FtsZ protofilaments by cross-linking them and that serves as a cytoplasmic membrane anchor for the Z ring. Also required for the recruitment to the septal ring of downstream cell division proteins.</text>
</comment>
<evidence type="ECO:0000259" key="11">
    <source>
        <dbReference type="SMART" id="SM00771"/>
    </source>
</evidence>
<protein>
    <recommendedName>
        <fullName evidence="8 9">Cell division protein ZipA</fullName>
    </recommendedName>
</protein>
<dbReference type="Proteomes" id="UP000286976">
    <property type="component" value="Unassembled WGS sequence"/>
</dbReference>
<dbReference type="PANTHER" id="PTHR38685:SF1">
    <property type="entry name" value="CELL DIVISION PROTEIN ZIPA"/>
    <property type="match status" value="1"/>
</dbReference>
<comment type="subunit">
    <text evidence="8">Interacts with FtsZ via their C-terminal domains.</text>
</comment>
<feature type="region of interest" description="Disordered" evidence="10">
    <location>
        <begin position="38"/>
        <end position="60"/>
    </location>
</feature>
<dbReference type="SUPFAM" id="SSF64383">
    <property type="entry name" value="Cell-division protein ZipA, C-terminal domain"/>
    <property type="match status" value="1"/>
</dbReference>
<evidence type="ECO:0000256" key="9">
    <source>
        <dbReference type="RuleBase" id="RU003612"/>
    </source>
</evidence>
<evidence type="ECO:0000256" key="3">
    <source>
        <dbReference type="ARBA" id="ARBA00022618"/>
    </source>
</evidence>
<feature type="compositionally biased region" description="Basic and acidic residues" evidence="10">
    <location>
        <begin position="146"/>
        <end position="155"/>
    </location>
</feature>
<keyword evidence="1 8" id="KW-1003">Cell membrane</keyword>
<dbReference type="Gene3D" id="3.30.1400.10">
    <property type="entry name" value="ZipA, C-terminal FtsZ-binding domain"/>
    <property type="match status" value="1"/>
</dbReference>
<keyword evidence="5 8" id="KW-1133">Transmembrane helix</keyword>
<dbReference type="EMBL" id="PIPQ01000003">
    <property type="protein sequence ID" value="RUO40501.1"/>
    <property type="molecule type" value="Genomic_DNA"/>
</dbReference>
<evidence type="ECO:0000256" key="4">
    <source>
        <dbReference type="ARBA" id="ARBA00022692"/>
    </source>
</evidence>
<dbReference type="PANTHER" id="PTHR38685">
    <property type="entry name" value="CELL DIVISION PROTEIN ZIPA"/>
    <property type="match status" value="1"/>
</dbReference>
<keyword evidence="4 8" id="KW-0812">Transmembrane</keyword>
<evidence type="ECO:0000256" key="2">
    <source>
        <dbReference type="ARBA" id="ARBA00022519"/>
    </source>
</evidence>
<dbReference type="OrthoDB" id="7054914at2"/>
<dbReference type="GO" id="GO:0005886">
    <property type="term" value="C:plasma membrane"/>
    <property type="evidence" value="ECO:0007669"/>
    <property type="project" value="UniProtKB-SubCell"/>
</dbReference>
<dbReference type="GO" id="GO:0000917">
    <property type="term" value="P:division septum assembly"/>
    <property type="evidence" value="ECO:0007669"/>
    <property type="project" value="TreeGrafter"/>
</dbReference>
<evidence type="ECO:0000256" key="6">
    <source>
        <dbReference type="ARBA" id="ARBA00023136"/>
    </source>
</evidence>
<evidence type="ECO:0000256" key="1">
    <source>
        <dbReference type="ARBA" id="ARBA00022475"/>
    </source>
</evidence>
<keyword evidence="6 8" id="KW-0472">Membrane</keyword>
<organism evidence="12 13">
    <name type="scientific">Aliidiomarina taiwanensis</name>
    <dbReference type="NCBI Taxonomy" id="946228"/>
    <lineage>
        <taxon>Bacteria</taxon>
        <taxon>Pseudomonadati</taxon>
        <taxon>Pseudomonadota</taxon>
        <taxon>Gammaproteobacteria</taxon>
        <taxon>Alteromonadales</taxon>
        <taxon>Idiomarinaceae</taxon>
        <taxon>Aliidiomarina</taxon>
    </lineage>
</organism>
<accession>A0A432X1P7</accession>
<dbReference type="InterPro" id="IPR007449">
    <property type="entry name" value="ZipA_FtsZ-bd_C"/>
</dbReference>
<reference evidence="12 13" key="1">
    <citation type="journal article" date="2011" name="Front. Microbiol.">
        <title>Genomic signatures of strain selection and enhancement in Bacillus atrophaeus var. globigii, a historical biowarfare simulant.</title>
        <authorList>
            <person name="Gibbons H.S."/>
            <person name="Broomall S.M."/>
            <person name="McNew L.A."/>
            <person name="Daligault H."/>
            <person name="Chapman C."/>
            <person name="Bruce D."/>
            <person name="Karavis M."/>
            <person name="Krepps M."/>
            <person name="McGregor P.A."/>
            <person name="Hong C."/>
            <person name="Park K.H."/>
            <person name="Akmal A."/>
            <person name="Feldman A."/>
            <person name="Lin J.S."/>
            <person name="Chang W.E."/>
            <person name="Higgs B.W."/>
            <person name="Demirev P."/>
            <person name="Lindquist J."/>
            <person name="Liem A."/>
            <person name="Fochler E."/>
            <person name="Read T.D."/>
            <person name="Tapia R."/>
            <person name="Johnson S."/>
            <person name="Bishop-Lilly K.A."/>
            <person name="Detter C."/>
            <person name="Han C."/>
            <person name="Sozhamannan S."/>
            <person name="Rosenzweig C.N."/>
            <person name="Skowronski E.W."/>
        </authorList>
    </citation>
    <scope>NUCLEOTIDE SEQUENCE [LARGE SCALE GENOMIC DNA]</scope>
    <source>
        <strain evidence="12 13">AIT1</strain>
    </source>
</reference>
<dbReference type="InterPro" id="IPR011919">
    <property type="entry name" value="Cell_div_ZipA"/>
</dbReference>
<evidence type="ECO:0000313" key="13">
    <source>
        <dbReference type="Proteomes" id="UP000286976"/>
    </source>
</evidence>
<keyword evidence="3 8" id="KW-0132">Cell division</keyword>
<dbReference type="GO" id="GO:0032153">
    <property type="term" value="C:cell division site"/>
    <property type="evidence" value="ECO:0007669"/>
    <property type="project" value="UniProtKB-UniRule"/>
</dbReference>
<keyword evidence="7 8" id="KW-0131">Cell cycle</keyword>
<dbReference type="AlphaFoldDB" id="A0A432X1P7"/>
<gene>
    <name evidence="8 12" type="primary">zipA</name>
    <name evidence="12" type="ORF">CWE15_07020</name>
</gene>
<keyword evidence="13" id="KW-1185">Reference proteome</keyword>
<dbReference type="Pfam" id="PF04354">
    <property type="entry name" value="ZipA_C"/>
    <property type="match status" value="1"/>
</dbReference>
<evidence type="ECO:0000313" key="12">
    <source>
        <dbReference type="EMBL" id="RUO40501.1"/>
    </source>
</evidence>
<feature type="compositionally biased region" description="Low complexity" evidence="10">
    <location>
        <begin position="172"/>
        <end position="183"/>
    </location>
</feature>
<evidence type="ECO:0000256" key="8">
    <source>
        <dbReference type="HAMAP-Rule" id="MF_00509"/>
    </source>
</evidence>
<dbReference type="HAMAP" id="MF_00509">
    <property type="entry name" value="ZipA"/>
    <property type="match status" value="1"/>
</dbReference>
<comment type="subcellular location">
    <subcellularLocation>
        <location evidence="8">Cell inner membrane</location>
        <topology evidence="8">Single-pass type I membrane protein</topology>
    </subcellularLocation>
    <text evidence="8">Localizes to the Z ring in an FtsZ-dependent manner.</text>
</comment>
<feature type="region of interest" description="Disordered" evidence="10">
    <location>
        <begin position="74"/>
        <end position="187"/>
    </location>
</feature>